<proteinExistence type="predicted"/>
<keyword evidence="1" id="KW-0813">Transport</keyword>
<evidence type="ECO:0000313" key="5">
    <source>
        <dbReference type="EMBL" id="KKM75562.1"/>
    </source>
</evidence>
<evidence type="ECO:0000256" key="1">
    <source>
        <dbReference type="ARBA" id="ARBA00022448"/>
    </source>
</evidence>
<dbReference type="InterPro" id="IPR003439">
    <property type="entry name" value="ABC_transporter-like_ATP-bd"/>
</dbReference>
<organism evidence="5">
    <name type="scientific">marine sediment metagenome</name>
    <dbReference type="NCBI Taxonomy" id="412755"/>
    <lineage>
        <taxon>unclassified sequences</taxon>
        <taxon>metagenomes</taxon>
        <taxon>ecological metagenomes</taxon>
    </lineage>
</organism>
<dbReference type="InterPro" id="IPR015854">
    <property type="entry name" value="ABC_transpr_LolD-like"/>
</dbReference>
<sequence length="243" mass="26644">MATGKEILIIVRNLAKVYRMGKNDVHALRDVDLDIFKGEYLSVMGPSGSGKSTLFNMIGALDVPSGGSVTIGGVDLTSLTSRQRAYFRNTHIGYIFQAYNLIGALTAVYNVMLPLLFAGLTEAEAEVRAIEVLEEVGLGDRVTHRPDELSGGQQQRVAVARALAREPTILLSDEPTANLDLHTGEEIIALQRRLCDDHGVTVISATHDHKMLDKSDRILWIKDGAVDRLQNRADLDIRVGRVE</sequence>
<dbReference type="EMBL" id="LAZR01008955">
    <property type="protein sequence ID" value="KKM75562.1"/>
    <property type="molecule type" value="Genomic_DNA"/>
</dbReference>
<dbReference type="InterPro" id="IPR003593">
    <property type="entry name" value="AAA+_ATPase"/>
</dbReference>
<feature type="domain" description="ABC transporter" evidence="4">
    <location>
        <begin position="9"/>
        <end position="242"/>
    </location>
</feature>
<dbReference type="GO" id="GO:0005524">
    <property type="term" value="F:ATP binding"/>
    <property type="evidence" value="ECO:0007669"/>
    <property type="project" value="UniProtKB-KW"/>
</dbReference>
<dbReference type="PROSITE" id="PS50893">
    <property type="entry name" value="ABC_TRANSPORTER_2"/>
    <property type="match status" value="1"/>
</dbReference>
<evidence type="ECO:0000256" key="2">
    <source>
        <dbReference type="ARBA" id="ARBA00022741"/>
    </source>
</evidence>
<dbReference type="GO" id="GO:0005886">
    <property type="term" value="C:plasma membrane"/>
    <property type="evidence" value="ECO:0007669"/>
    <property type="project" value="TreeGrafter"/>
</dbReference>
<dbReference type="FunFam" id="3.40.50.300:FF:000032">
    <property type="entry name" value="Export ABC transporter ATP-binding protein"/>
    <property type="match status" value="1"/>
</dbReference>
<dbReference type="InterPro" id="IPR017871">
    <property type="entry name" value="ABC_transporter-like_CS"/>
</dbReference>
<evidence type="ECO:0000256" key="3">
    <source>
        <dbReference type="ARBA" id="ARBA00022840"/>
    </source>
</evidence>
<evidence type="ECO:0000259" key="4">
    <source>
        <dbReference type="PROSITE" id="PS50893"/>
    </source>
</evidence>
<dbReference type="Gene3D" id="3.40.50.300">
    <property type="entry name" value="P-loop containing nucleotide triphosphate hydrolases"/>
    <property type="match status" value="1"/>
</dbReference>
<dbReference type="GO" id="GO:0022857">
    <property type="term" value="F:transmembrane transporter activity"/>
    <property type="evidence" value="ECO:0007669"/>
    <property type="project" value="TreeGrafter"/>
</dbReference>
<name>A0A0F9N225_9ZZZZ</name>
<dbReference type="PANTHER" id="PTHR24220:SF86">
    <property type="entry name" value="ABC TRANSPORTER ABCH.1"/>
    <property type="match status" value="1"/>
</dbReference>
<keyword evidence="2" id="KW-0547">Nucleotide-binding</keyword>
<dbReference type="SMART" id="SM00382">
    <property type="entry name" value="AAA"/>
    <property type="match status" value="1"/>
</dbReference>
<dbReference type="InterPro" id="IPR027417">
    <property type="entry name" value="P-loop_NTPase"/>
</dbReference>
<protein>
    <recommendedName>
        <fullName evidence="4">ABC transporter domain-containing protein</fullName>
    </recommendedName>
</protein>
<accession>A0A0F9N225</accession>
<reference evidence="5" key="1">
    <citation type="journal article" date="2015" name="Nature">
        <title>Complex archaea that bridge the gap between prokaryotes and eukaryotes.</title>
        <authorList>
            <person name="Spang A."/>
            <person name="Saw J.H."/>
            <person name="Jorgensen S.L."/>
            <person name="Zaremba-Niedzwiedzka K."/>
            <person name="Martijn J."/>
            <person name="Lind A.E."/>
            <person name="van Eijk R."/>
            <person name="Schleper C."/>
            <person name="Guy L."/>
            <person name="Ettema T.J."/>
        </authorList>
    </citation>
    <scope>NUCLEOTIDE SEQUENCE</scope>
</reference>
<dbReference type="GO" id="GO:0016887">
    <property type="term" value="F:ATP hydrolysis activity"/>
    <property type="evidence" value="ECO:0007669"/>
    <property type="project" value="InterPro"/>
</dbReference>
<dbReference type="GO" id="GO:0098796">
    <property type="term" value="C:membrane protein complex"/>
    <property type="evidence" value="ECO:0007669"/>
    <property type="project" value="UniProtKB-ARBA"/>
</dbReference>
<gene>
    <name evidence="5" type="ORF">LCGC14_1388980</name>
</gene>
<comment type="caution">
    <text evidence="5">The sequence shown here is derived from an EMBL/GenBank/DDBJ whole genome shotgun (WGS) entry which is preliminary data.</text>
</comment>
<dbReference type="Pfam" id="PF00005">
    <property type="entry name" value="ABC_tran"/>
    <property type="match status" value="1"/>
</dbReference>
<dbReference type="InterPro" id="IPR017911">
    <property type="entry name" value="MacB-like_ATP-bd"/>
</dbReference>
<dbReference type="PROSITE" id="PS00211">
    <property type="entry name" value="ABC_TRANSPORTER_1"/>
    <property type="match status" value="1"/>
</dbReference>
<keyword evidence="3" id="KW-0067">ATP-binding</keyword>
<dbReference type="CDD" id="cd03255">
    <property type="entry name" value="ABC_MJ0796_LolCDE_FtsE"/>
    <property type="match status" value="1"/>
</dbReference>
<dbReference type="PANTHER" id="PTHR24220">
    <property type="entry name" value="IMPORT ATP-BINDING PROTEIN"/>
    <property type="match status" value="1"/>
</dbReference>
<dbReference type="SUPFAM" id="SSF52540">
    <property type="entry name" value="P-loop containing nucleoside triphosphate hydrolases"/>
    <property type="match status" value="1"/>
</dbReference>
<dbReference type="AlphaFoldDB" id="A0A0F9N225"/>